<dbReference type="InterPro" id="IPR007593">
    <property type="entry name" value="CD225/Dispanin_fam"/>
</dbReference>
<dbReference type="PANTHER" id="PTHR14948:SF46">
    <property type="entry name" value="DISPANIN SUBFAMILY A MEMBER 2B-LIKE-RELATED"/>
    <property type="match status" value="1"/>
</dbReference>
<dbReference type="InterPro" id="IPR051423">
    <property type="entry name" value="CD225/Dispanin"/>
</dbReference>
<keyword evidence="9" id="KW-1185">Reference proteome</keyword>
<sequence>MDPSQSLNQRPAYNSSENTGMPTAPPPPAYQQNPAGYPPSFPSQPVPQGPYTQGPHPGQTVVTVQPAVYVMAAPHASPEPDYMCYSIFTMLCCCFPLGLVALIYSCSVSLEELTFLRQIAVTSYSAPLNDALGLLKHRFTPHHRNITPSLSWVVPSGGDPLLRCPPLGQKRILPVIEKSPHAHW</sequence>
<dbReference type="EMBL" id="JAYMGO010000007">
    <property type="protein sequence ID" value="KAL1272163.1"/>
    <property type="molecule type" value="Genomic_DNA"/>
</dbReference>
<evidence type="ECO:0000256" key="6">
    <source>
        <dbReference type="SAM" id="MobiDB-lite"/>
    </source>
</evidence>
<comment type="caution">
    <text evidence="8">The sequence shown here is derived from an EMBL/GenBank/DDBJ whole genome shotgun (WGS) entry which is preliminary data.</text>
</comment>
<feature type="transmembrane region" description="Helical" evidence="7">
    <location>
        <begin position="82"/>
        <end position="104"/>
    </location>
</feature>
<dbReference type="Pfam" id="PF04505">
    <property type="entry name" value="CD225"/>
    <property type="match status" value="1"/>
</dbReference>
<evidence type="ECO:0000256" key="7">
    <source>
        <dbReference type="SAM" id="Phobius"/>
    </source>
</evidence>
<evidence type="ECO:0000256" key="5">
    <source>
        <dbReference type="ARBA" id="ARBA00023136"/>
    </source>
</evidence>
<keyword evidence="4 7" id="KW-1133">Transmembrane helix</keyword>
<dbReference type="PANTHER" id="PTHR14948">
    <property type="entry name" value="NG5"/>
    <property type="match status" value="1"/>
</dbReference>
<comment type="similarity">
    <text evidence="2">Belongs to the CD225/Dispanin family.</text>
</comment>
<accession>A0ABR3N5D5</accession>
<keyword evidence="3 7" id="KW-0812">Transmembrane</keyword>
<comment type="subcellular location">
    <subcellularLocation>
        <location evidence="1">Membrane</location>
    </subcellularLocation>
</comment>
<feature type="region of interest" description="Disordered" evidence="6">
    <location>
        <begin position="1"/>
        <end position="56"/>
    </location>
</feature>
<proteinExistence type="inferred from homology"/>
<feature type="compositionally biased region" description="Polar residues" evidence="6">
    <location>
        <begin position="1"/>
        <end position="17"/>
    </location>
</feature>
<gene>
    <name evidence="8" type="ORF">QQF64_031179</name>
</gene>
<reference evidence="8 9" key="1">
    <citation type="submission" date="2023-09" db="EMBL/GenBank/DDBJ databases">
        <authorList>
            <person name="Wang M."/>
        </authorList>
    </citation>
    <scope>NUCLEOTIDE SEQUENCE [LARGE SCALE GENOMIC DNA]</scope>
    <source>
        <strain evidence="8">GT-2023</strain>
        <tissue evidence="8">Liver</tissue>
    </source>
</reference>
<protein>
    <submittedName>
        <fullName evidence="8">Uncharacterized protein</fullName>
    </submittedName>
</protein>
<feature type="compositionally biased region" description="Pro residues" evidence="6">
    <location>
        <begin position="36"/>
        <end position="48"/>
    </location>
</feature>
<evidence type="ECO:0000256" key="1">
    <source>
        <dbReference type="ARBA" id="ARBA00004370"/>
    </source>
</evidence>
<keyword evidence="5 7" id="KW-0472">Membrane</keyword>
<name>A0ABR3N5D5_9TELE</name>
<evidence type="ECO:0000313" key="8">
    <source>
        <dbReference type="EMBL" id="KAL1272163.1"/>
    </source>
</evidence>
<evidence type="ECO:0000256" key="4">
    <source>
        <dbReference type="ARBA" id="ARBA00022989"/>
    </source>
</evidence>
<evidence type="ECO:0000256" key="3">
    <source>
        <dbReference type="ARBA" id="ARBA00022692"/>
    </source>
</evidence>
<dbReference type="Proteomes" id="UP001558613">
    <property type="component" value="Unassembled WGS sequence"/>
</dbReference>
<evidence type="ECO:0000256" key="2">
    <source>
        <dbReference type="ARBA" id="ARBA00006843"/>
    </source>
</evidence>
<organism evidence="8 9">
    <name type="scientific">Cirrhinus molitorella</name>
    <name type="common">mud carp</name>
    <dbReference type="NCBI Taxonomy" id="172907"/>
    <lineage>
        <taxon>Eukaryota</taxon>
        <taxon>Metazoa</taxon>
        <taxon>Chordata</taxon>
        <taxon>Craniata</taxon>
        <taxon>Vertebrata</taxon>
        <taxon>Euteleostomi</taxon>
        <taxon>Actinopterygii</taxon>
        <taxon>Neopterygii</taxon>
        <taxon>Teleostei</taxon>
        <taxon>Ostariophysi</taxon>
        <taxon>Cypriniformes</taxon>
        <taxon>Cyprinidae</taxon>
        <taxon>Labeoninae</taxon>
        <taxon>Labeonini</taxon>
        <taxon>Cirrhinus</taxon>
    </lineage>
</organism>
<evidence type="ECO:0000313" key="9">
    <source>
        <dbReference type="Proteomes" id="UP001558613"/>
    </source>
</evidence>